<reference evidence="10" key="1">
    <citation type="submission" date="2022-11" db="UniProtKB">
        <authorList>
            <consortium name="WormBaseParasite"/>
        </authorList>
    </citation>
    <scope>IDENTIFICATION</scope>
</reference>
<accession>A0A914QW22</accession>
<keyword evidence="3 7" id="KW-0812">Transmembrane</keyword>
<keyword evidence="9" id="KW-1185">Reference proteome</keyword>
<evidence type="ECO:0000256" key="5">
    <source>
        <dbReference type="ARBA" id="ARBA00023136"/>
    </source>
</evidence>
<evidence type="ECO:0000256" key="4">
    <source>
        <dbReference type="ARBA" id="ARBA00022989"/>
    </source>
</evidence>
<dbReference type="PANTHER" id="PTHR10796:SF97">
    <property type="entry name" value="SSD DOMAIN-CONTAINING PROTEIN"/>
    <property type="match status" value="1"/>
</dbReference>
<evidence type="ECO:0000256" key="3">
    <source>
        <dbReference type="ARBA" id="ARBA00022692"/>
    </source>
</evidence>
<comment type="subcellular location">
    <subcellularLocation>
        <location evidence="1">Membrane</location>
        <topology evidence="1">Multi-pass membrane protein</topology>
    </subcellularLocation>
</comment>
<proteinExistence type="inferred from homology"/>
<dbReference type="Proteomes" id="UP000887578">
    <property type="component" value="Unplaced"/>
</dbReference>
<dbReference type="WBParaSite" id="PDA_v2.g3270.t1">
    <property type="protein sequence ID" value="PDA_v2.g3270.t1"/>
    <property type="gene ID" value="PDA_v2.g3270"/>
</dbReference>
<dbReference type="InterPro" id="IPR000731">
    <property type="entry name" value="SSD"/>
</dbReference>
<feature type="transmembrane region" description="Helical" evidence="7">
    <location>
        <begin position="358"/>
        <end position="383"/>
    </location>
</feature>
<sequence>MIFADKKCKKNQRDDIFGYSPYGARARTELQRYEEFFGNTGLGMAVGIFALAKDGGTMLRSEYLKEVIDQGFEIQTKLAESNQPLSPKMHLHYPISTLFGREFSLQNNFFGLELNNETDNFFVSQNSTKLSKNRGKKHVTNMEYVKMVVFTLRAEHQIGWEDTDVKNFEMGVVEFFKNPYFLTLIRRNYHSKNLDIYVLSRTYVEEEVKRAGQSLIPYVSVGFFIMLFCSVIGVVVRAYYLKQHSTDKILLALASCILPLLACGTALALMTAMGFRFSSILCVIPLLVLAIGIDSSYLMIHEWQRIIQQCRENPTHENSQIEYRIAEVLSEVGPAIMISALTNMLADAVGAFTSSPEITLLCVGNLLSMAVVFIYQMTFYVGLMSLIGKKEIKAEEKKRKNQLEIEDAKNVEARRIEFTVSFSFRFKIVQKKFTKNF</sequence>
<evidence type="ECO:0000313" key="9">
    <source>
        <dbReference type="Proteomes" id="UP000887578"/>
    </source>
</evidence>
<dbReference type="GO" id="GO:0006897">
    <property type="term" value="P:endocytosis"/>
    <property type="evidence" value="ECO:0007669"/>
    <property type="project" value="TreeGrafter"/>
</dbReference>
<dbReference type="GO" id="GO:0018996">
    <property type="term" value="P:molting cycle, collagen and cuticulin-based cuticle"/>
    <property type="evidence" value="ECO:0007669"/>
    <property type="project" value="TreeGrafter"/>
</dbReference>
<keyword evidence="6" id="KW-0325">Glycoprotein</keyword>
<evidence type="ECO:0000256" key="1">
    <source>
        <dbReference type="ARBA" id="ARBA00004141"/>
    </source>
</evidence>
<feature type="domain" description="SSD" evidence="8">
    <location>
        <begin position="214"/>
        <end position="386"/>
    </location>
</feature>
<dbReference type="Pfam" id="PF02460">
    <property type="entry name" value="Patched"/>
    <property type="match status" value="1"/>
</dbReference>
<feature type="transmembrane region" description="Helical" evidence="7">
    <location>
        <begin position="215"/>
        <end position="240"/>
    </location>
</feature>
<organism evidence="9 10">
    <name type="scientific">Panagrolaimus davidi</name>
    <dbReference type="NCBI Taxonomy" id="227884"/>
    <lineage>
        <taxon>Eukaryota</taxon>
        <taxon>Metazoa</taxon>
        <taxon>Ecdysozoa</taxon>
        <taxon>Nematoda</taxon>
        <taxon>Chromadorea</taxon>
        <taxon>Rhabditida</taxon>
        <taxon>Tylenchina</taxon>
        <taxon>Panagrolaimomorpha</taxon>
        <taxon>Panagrolaimoidea</taxon>
        <taxon>Panagrolaimidae</taxon>
        <taxon>Panagrolaimus</taxon>
    </lineage>
</organism>
<name>A0A914QW22_9BILA</name>
<dbReference type="InterPro" id="IPR003392">
    <property type="entry name" value="PTHD_SSD"/>
</dbReference>
<comment type="similarity">
    <text evidence="2">Belongs to the patched family.</text>
</comment>
<dbReference type="PROSITE" id="PS50156">
    <property type="entry name" value="SSD"/>
    <property type="match status" value="1"/>
</dbReference>
<evidence type="ECO:0000256" key="7">
    <source>
        <dbReference type="SAM" id="Phobius"/>
    </source>
</evidence>
<evidence type="ECO:0000313" key="10">
    <source>
        <dbReference type="WBParaSite" id="PDA_v2.g3270.t1"/>
    </source>
</evidence>
<evidence type="ECO:0000256" key="6">
    <source>
        <dbReference type="ARBA" id="ARBA00023180"/>
    </source>
</evidence>
<protein>
    <submittedName>
        <fullName evidence="10">SSD domain-containing protein</fullName>
    </submittedName>
</protein>
<dbReference type="InterPro" id="IPR051697">
    <property type="entry name" value="Patched_domain-protein"/>
</dbReference>
<evidence type="ECO:0000259" key="8">
    <source>
        <dbReference type="PROSITE" id="PS50156"/>
    </source>
</evidence>
<dbReference type="AlphaFoldDB" id="A0A914QW22"/>
<feature type="transmembrane region" description="Helical" evidence="7">
    <location>
        <begin position="277"/>
        <end position="300"/>
    </location>
</feature>
<dbReference type="Gene3D" id="1.20.1640.10">
    <property type="entry name" value="Multidrug efflux transporter AcrB transmembrane domain"/>
    <property type="match status" value="1"/>
</dbReference>
<dbReference type="PANTHER" id="PTHR10796">
    <property type="entry name" value="PATCHED-RELATED"/>
    <property type="match status" value="1"/>
</dbReference>
<dbReference type="GO" id="GO:0030659">
    <property type="term" value="C:cytoplasmic vesicle membrane"/>
    <property type="evidence" value="ECO:0007669"/>
    <property type="project" value="TreeGrafter"/>
</dbReference>
<keyword evidence="4 7" id="KW-1133">Transmembrane helix</keyword>
<keyword evidence="5 7" id="KW-0472">Membrane</keyword>
<feature type="transmembrane region" description="Helical" evidence="7">
    <location>
        <begin position="249"/>
        <end position="271"/>
    </location>
</feature>
<evidence type="ECO:0000256" key="2">
    <source>
        <dbReference type="ARBA" id="ARBA00005585"/>
    </source>
</evidence>
<dbReference type="SUPFAM" id="SSF82866">
    <property type="entry name" value="Multidrug efflux transporter AcrB transmembrane domain"/>
    <property type="match status" value="1"/>
</dbReference>
<dbReference type="GO" id="GO:0005886">
    <property type="term" value="C:plasma membrane"/>
    <property type="evidence" value="ECO:0007669"/>
    <property type="project" value="TreeGrafter"/>
</dbReference>
<feature type="transmembrane region" description="Helical" evidence="7">
    <location>
        <begin position="321"/>
        <end position="346"/>
    </location>
</feature>